<dbReference type="OrthoDB" id="288590at2759"/>
<evidence type="ECO:0000313" key="6">
    <source>
        <dbReference type="RefSeq" id="XP_022991451.1"/>
    </source>
</evidence>
<dbReference type="InterPro" id="IPR044861">
    <property type="entry name" value="IPNS-like_FE2OG_OXY"/>
</dbReference>
<reference evidence="6" key="1">
    <citation type="submission" date="2025-08" db="UniProtKB">
        <authorList>
            <consortium name="RefSeq"/>
        </authorList>
    </citation>
    <scope>IDENTIFICATION</scope>
    <source>
        <tissue evidence="6">Young leaves</tissue>
    </source>
</reference>
<evidence type="ECO:0000313" key="5">
    <source>
        <dbReference type="Proteomes" id="UP000504608"/>
    </source>
</evidence>
<keyword evidence="1 3" id="KW-0479">Metal-binding</keyword>
<dbReference type="AlphaFoldDB" id="A0A6J1JQS0"/>
<accession>A0A6J1JQS0</accession>
<dbReference type="Pfam" id="PF03171">
    <property type="entry name" value="2OG-FeII_Oxy"/>
    <property type="match status" value="1"/>
</dbReference>
<dbReference type="Proteomes" id="UP000504608">
    <property type="component" value="Unplaced"/>
</dbReference>
<dbReference type="RefSeq" id="XP_022991451.1">
    <property type="nucleotide sequence ID" value="XM_023135683.1"/>
</dbReference>
<dbReference type="PANTHER" id="PTHR47990">
    <property type="entry name" value="2-OXOGLUTARATE (2OG) AND FE(II)-DEPENDENT OXYGENASE SUPERFAMILY PROTEIN-RELATED"/>
    <property type="match status" value="1"/>
</dbReference>
<dbReference type="InterPro" id="IPR027443">
    <property type="entry name" value="IPNS-like_sf"/>
</dbReference>
<dbReference type="KEGG" id="cmax:111488063"/>
<keyword evidence="2 3" id="KW-0408">Iron</keyword>
<dbReference type="SUPFAM" id="SSF51197">
    <property type="entry name" value="Clavaminate synthase-like"/>
    <property type="match status" value="1"/>
</dbReference>
<dbReference type="GO" id="GO:0016491">
    <property type="term" value="F:oxidoreductase activity"/>
    <property type="evidence" value="ECO:0007669"/>
    <property type="project" value="UniProtKB-KW"/>
</dbReference>
<dbReference type="GeneID" id="111488063"/>
<dbReference type="Pfam" id="PF14226">
    <property type="entry name" value="DIOX_N"/>
    <property type="match status" value="1"/>
</dbReference>
<protein>
    <submittedName>
        <fullName evidence="6">Gibberellin 20-oxidase-like protein isoform X1</fullName>
    </submittedName>
</protein>
<dbReference type="PROSITE" id="PS51471">
    <property type="entry name" value="FE2OG_OXY"/>
    <property type="match status" value="1"/>
</dbReference>
<organism evidence="5 6">
    <name type="scientific">Cucurbita maxima</name>
    <name type="common">Pumpkin</name>
    <name type="synonym">Winter squash</name>
    <dbReference type="NCBI Taxonomy" id="3661"/>
    <lineage>
        <taxon>Eukaryota</taxon>
        <taxon>Viridiplantae</taxon>
        <taxon>Streptophyta</taxon>
        <taxon>Embryophyta</taxon>
        <taxon>Tracheophyta</taxon>
        <taxon>Spermatophyta</taxon>
        <taxon>Magnoliopsida</taxon>
        <taxon>eudicotyledons</taxon>
        <taxon>Gunneridae</taxon>
        <taxon>Pentapetalae</taxon>
        <taxon>rosids</taxon>
        <taxon>fabids</taxon>
        <taxon>Cucurbitales</taxon>
        <taxon>Cucurbitaceae</taxon>
        <taxon>Cucurbiteae</taxon>
        <taxon>Cucurbita</taxon>
    </lineage>
</organism>
<proteinExistence type="inferred from homology"/>
<feature type="domain" description="Fe2OG dioxygenase" evidence="4">
    <location>
        <begin position="156"/>
        <end position="261"/>
    </location>
</feature>
<comment type="similarity">
    <text evidence="3">Belongs to the iron/ascorbate-dependent oxidoreductase family.</text>
</comment>
<keyword evidence="3" id="KW-0560">Oxidoreductase</keyword>
<keyword evidence="5" id="KW-1185">Reference proteome</keyword>
<gene>
    <name evidence="6" type="primary">LOC111488063</name>
</gene>
<sequence length="329" mass="37409">MSIEEVPVIDLGCKSLTESIASSLLRACSELGFFFIRNHVVSKEFYKKLISSADEFFSSPEETKQKLTMGVSSYTPRFVVSPFFESFRVSGPNFSASVVALGFTPSLFGHQTIEFSNLLDEYGSKITEISKRVLKLLLSILGDNIENKLYDPEFSNSNGYLRINSYTPLGMNDDEEVEVFKKHTDISYVTIVFPNDIRGLQMRSKGGEWIDVKPSEDGILVVNIGDLLEAWSNERLRSAIHRVVLRKNNMKRFSIVYTSTPEDESREIHAPSEVVGEGKSSLYRSFSTQQYKHFRENNYEKVGKLLNTFQLKVSFLFLDFEFVSGKILP</sequence>
<dbReference type="Gene3D" id="2.60.120.330">
    <property type="entry name" value="B-lactam Antibiotic, Isopenicillin N Synthase, Chain"/>
    <property type="match status" value="1"/>
</dbReference>
<dbReference type="InterPro" id="IPR005123">
    <property type="entry name" value="Oxoglu/Fe-dep_dioxygenase_dom"/>
</dbReference>
<evidence type="ECO:0000256" key="3">
    <source>
        <dbReference type="RuleBase" id="RU003682"/>
    </source>
</evidence>
<dbReference type="InterPro" id="IPR026992">
    <property type="entry name" value="DIOX_N"/>
</dbReference>
<evidence type="ECO:0000256" key="1">
    <source>
        <dbReference type="ARBA" id="ARBA00022723"/>
    </source>
</evidence>
<evidence type="ECO:0000259" key="4">
    <source>
        <dbReference type="PROSITE" id="PS51471"/>
    </source>
</evidence>
<dbReference type="GO" id="GO:0046872">
    <property type="term" value="F:metal ion binding"/>
    <property type="evidence" value="ECO:0007669"/>
    <property type="project" value="UniProtKB-KW"/>
</dbReference>
<name>A0A6J1JQS0_CUCMA</name>
<dbReference type="InterPro" id="IPR050231">
    <property type="entry name" value="Iron_ascorbate_oxido_reductase"/>
</dbReference>
<evidence type="ECO:0000256" key="2">
    <source>
        <dbReference type="ARBA" id="ARBA00023004"/>
    </source>
</evidence>